<feature type="transmembrane region" description="Helical" evidence="1">
    <location>
        <begin position="16"/>
        <end position="33"/>
    </location>
</feature>
<keyword evidence="3" id="KW-1185">Reference proteome</keyword>
<evidence type="ECO:0000313" key="2">
    <source>
        <dbReference type="EMBL" id="MCW1885670.1"/>
    </source>
</evidence>
<proteinExistence type="predicted"/>
<evidence type="ECO:0000256" key="1">
    <source>
        <dbReference type="SAM" id="Phobius"/>
    </source>
</evidence>
<keyword evidence="1" id="KW-0812">Transmembrane</keyword>
<keyword evidence="1" id="KW-0472">Membrane</keyword>
<dbReference type="EMBL" id="JAPDDS010000006">
    <property type="protein sequence ID" value="MCW1885670.1"/>
    <property type="molecule type" value="Genomic_DNA"/>
</dbReference>
<sequence length="44" mass="5003">MATRDFSWHPGRRGRYAFLLLPVIIGVAVHDAPHRFSSKKAPWG</sequence>
<organism evidence="2 3">
    <name type="scientific">Luteolibacter flavescens</name>
    <dbReference type="NCBI Taxonomy" id="1859460"/>
    <lineage>
        <taxon>Bacteria</taxon>
        <taxon>Pseudomonadati</taxon>
        <taxon>Verrucomicrobiota</taxon>
        <taxon>Verrucomicrobiia</taxon>
        <taxon>Verrucomicrobiales</taxon>
        <taxon>Verrucomicrobiaceae</taxon>
        <taxon>Luteolibacter</taxon>
    </lineage>
</organism>
<evidence type="ECO:0000313" key="3">
    <source>
        <dbReference type="Proteomes" id="UP001207930"/>
    </source>
</evidence>
<dbReference type="Proteomes" id="UP001207930">
    <property type="component" value="Unassembled WGS sequence"/>
</dbReference>
<keyword evidence="1" id="KW-1133">Transmembrane helix</keyword>
<accession>A0ABT3FRS0</accession>
<name>A0ABT3FRS0_9BACT</name>
<protein>
    <submittedName>
        <fullName evidence="2">Uncharacterized protein</fullName>
    </submittedName>
</protein>
<comment type="caution">
    <text evidence="2">The sequence shown here is derived from an EMBL/GenBank/DDBJ whole genome shotgun (WGS) entry which is preliminary data.</text>
</comment>
<reference evidence="2 3" key="1">
    <citation type="submission" date="2022-10" db="EMBL/GenBank/DDBJ databases">
        <title>Luteolibacter flavescens strain MCCC 1K03193, whole genome shotgun sequencing project.</title>
        <authorList>
            <person name="Zhao G."/>
            <person name="Shen L."/>
        </authorList>
    </citation>
    <scope>NUCLEOTIDE SEQUENCE [LARGE SCALE GENOMIC DNA]</scope>
    <source>
        <strain evidence="2 3">MCCC 1K03193</strain>
    </source>
</reference>
<gene>
    <name evidence="2" type="ORF">OKA04_13100</name>
</gene>